<evidence type="ECO:0000313" key="1">
    <source>
        <dbReference type="EMBL" id="OJF99385.1"/>
    </source>
</evidence>
<name>A0A657LZT2_9HYPH</name>
<dbReference type="Proteomes" id="UP000182661">
    <property type="component" value="Unassembled WGS sequence"/>
</dbReference>
<keyword evidence="2" id="KW-1185">Reference proteome</keyword>
<protein>
    <submittedName>
        <fullName evidence="1">Uncharacterized protein</fullName>
    </submittedName>
</protein>
<dbReference type="AlphaFoldDB" id="A0A657LZT2"/>
<reference evidence="1 2" key="1">
    <citation type="submission" date="2016-02" db="EMBL/GenBank/DDBJ databases">
        <title>Genome sequencing of a beta-galactosidase producing bacteria Rhizobium sp. 59.</title>
        <authorList>
            <person name="Wang D."/>
            <person name="Kot W."/>
            <person name="Qin Y."/>
            <person name="Hansen L."/>
            <person name="Naqvi K."/>
            <person name="Rensing C."/>
        </authorList>
    </citation>
    <scope>NUCLEOTIDE SEQUENCE [LARGE SCALE GENOMIC DNA]</scope>
    <source>
        <strain evidence="1 2">59</strain>
    </source>
</reference>
<dbReference type="RefSeq" id="WP_071832132.1">
    <property type="nucleotide sequence ID" value="NZ_LSRP01000071.1"/>
</dbReference>
<accession>A0A657LZT2</accession>
<organism evidence="1 2">
    <name type="scientific">Pararhizobium antarcticum</name>
    <dbReference type="NCBI Taxonomy" id="1798805"/>
    <lineage>
        <taxon>Bacteria</taxon>
        <taxon>Pseudomonadati</taxon>
        <taxon>Pseudomonadota</taxon>
        <taxon>Alphaproteobacteria</taxon>
        <taxon>Hyphomicrobiales</taxon>
        <taxon>Rhizobiaceae</taxon>
        <taxon>Rhizobium/Agrobacterium group</taxon>
        <taxon>Pararhizobium</taxon>
    </lineage>
</organism>
<proteinExistence type="predicted"/>
<sequence>MKYEPDRYRTTFESNHGDELFAFITEPENLIRMETATYLSRPAIEPLSPFLVQRFGAEIAVDRMKQMMGHMVRQIMEQRGYRLEQGNVKITSPGNIFSRASRYSALGEHAK</sequence>
<gene>
    <name evidence="1" type="ORF">AX760_12930</name>
</gene>
<comment type="caution">
    <text evidence="1">The sequence shown here is derived from an EMBL/GenBank/DDBJ whole genome shotgun (WGS) entry which is preliminary data.</text>
</comment>
<dbReference type="OrthoDB" id="9157529at2"/>
<evidence type="ECO:0000313" key="2">
    <source>
        <dbReference type="Proteomes" id="UP000182661"/>
    </source>
</evidence>
<dbReference type="EMBL" id="LSRP01000071">
    <property type="protein sequence ID" value="OJF99385.1"/>
    <property type="molecule type" value="Genomic_DNA"/>
</dbReference>